<evidence type="ECO:0000259" key="6">
    <source>
        <dbReference type="PROSITE" id="PS51123"/>
    </source>
</evidence>
<evidence type="ECO:0000313" key="8">
    <source>
        <dbReference type="Proteomes" id="UP000306196"/>
    </source>
</evidence>
<sequence length="343" mass="37550">MKISWCLVMGPLLAMALVGGSKGAEDVPGSADHALLKRVTGSHIMWFNKEKFDELTVALQRVEFDYDKQVMKPTKREKHEGALTTAYYKLPGDTSTLEVVRQYEAELKPAGFEVLWTASNDELDDGYGRFIESIYPVIGKTDGLNMMHEFNKEERRYSVLKGADKAGNTVFVALYAFVINDDSGTGFAKLQEDNHLKKGDTIVRVDVLETKAMEARMTVVKAAEITDSMATTGRIAIYGVYFDTDKAVVKSESAPSLVEMAKAIKSAKGKVLIVGHTDNEGGMEYNQELSQRRAAAVMKALVLEHGVGAEKMMSVGVGLAAPVAPNTDEAGRAKNRRVEMVAL</sequence>
<dbReference type="SUPFAM" id="SSF103088">
    <property type="entry name" value="OmpA-like"/>
    <property type="match status" value="1"/>
</dbReference>
<dbReference type="OrthoDB" id="9815217at2"/>
<dbReference type="GO" id="GO:0009279">
    <property type="term" value="C:cell outer membrane"/>
    <property type="evidence" value="ECO:0007669"/>
    <property type="project" value="UniProtKB-SubCell"/>
</dbReference>
<organism evidence="7 8">
    <name type="scientific">Phragmitibacter flavus</name>
    <dbReference type="NCBI Taxonomy" id="2576071"/>
    <lineage>
        <taxon>Bacteria</taxon>
        <taxon>Pseudomonadati</taxon>
        <taxon>Verrucomicrobiota</taxon>
        <taxon>Verrucomicrobiia</taxon>
        <taxon>Verrucomicrobiales</taxon>
        <taxon>Verrucomicrobiaceae</taxon>
        <taxon>Phragmitibacter</taxon>
    </lineage>
</organism>
<comment type="caution">
    <text evidence="7">The sequence shown here is derived from an EMBL/GenBank/DDBJ whole genome shotgun (WGS) entry which is preliminary data.</text>
</comment>
<dbReference type="Gene3D" id="3.30.1330.60">
    <property type="entry name" value="OmpA-like domain"/>
    <property type="match status" value="1"/>
</dbReference>
<proteinExistence type="predicted"/>
<dbReference type="PROSITE" id="PS51123">
    <property type="entry name" value="OMPA_2"/>
    <property type="match status" value="1"/>
</dbReference>
<evidence type="ECO:0000256" key="4">
    <source>
        <dbReference type="PROSITE-ProRule" id="PRU00473"/>
    </source>
</evidence>
<protein>
    <submittedName>
        <fullName evidence="7">DUF4892 domain-containing protein</fullName>
    </submittedName>
</protein>
<dbReference type="Pfam" id="PF00691">
    <property type="entry name" value="OmpA"/>
    <property type="match status" value="1"/>
</dbReference>
<gene>
    <name evidence="7" type="ORF">FEM03_03000</name>
</gene>
<accession>A0A5R8KJ34</accession>
<keyword evidence="3" id="KW-0998">Cell outer membrane</keyword>
<evidence type="ECO:0000256" key="5">
    <source>
        <dbReference type="SAM" id="SignalP"/>
    </source>
</evidence>
<dbReference type="InterPro" id="IPR006665">
    <property type="entry name" value="OmpA-like"/>
</dbReference>
<dbReference type="InterPro" id="IPR006690">
    <property type="entry name" value="OMPA-like_CS"/>
</dbReference>
<evidence type="ECO:0000256" key="3">
    <source>
        <dbReference type="ARBA" id="ARBA00023237"/>
    </source>
</evidence>
<evidence type="ECO:0000256" key="2">
    <source>
        <dbReference type="ARBA" id="ARBA00023136"/>
    </source>
</evidence>
<feature type="signal peptide" evidence="5">
    <location>
        <begin position="1"/>
        <end position="16"/>
    </location>
</feature>
<comment type="subcellular location">
    <subcellularLocation>
        <location evidence="1">Cell outer membrane</location>
    </subcellularLocation>
</comment>
<dbReference type="PROSITE" id="PS01068">
    <property type="entry name" value="OMPA_1"/>
    <property type="match status" value="1"/>
</dbReference>
<dbReference type="CDD" id="cd07185">
    <property type="entry name" value="OmpA_C-like"/>
    <property type="match status" value="1"/>
</dbReference>
<evidence type="ECO:0000313" key="7">
    <source>
        <dbReference type="EMBL" id="TLD72338.1"/>
    </source>
</evidence>
<keyword evidence="5" id="KW-0732">Signal</keyword>
<dbReference type="EMBL" id="VAUV01000002">
    <property type="protein sequence ID" value="TLD72338.1"/>
    <property type="molecule type" value="Genomic_DNA"/>
</dbReference>
<dbReference type="AlphaFoldDB" id="A0A5R8KJ34"/>
<dbReference type="PRINTS" id="PR01021">
    <property type="entry name" value="OMPADOMAIN"/>
</dbReference>
<feature type="chain" id="PRO_5024305577" evidence="5">
    <location>
        <begin position="17"/>
        <end position="343"/>
    </location>
</feature>
<dbReference type="PANTHER" id="PTHR30329:SF21">
    <property type="entry name" value="LIPOPROTEIN YIAD-RELATED"/>
    <property type="match status" value="1"/>
</dbReference>
<dbReference type="RefSeq" id="WP_138084694.1">
    <property type="nucleotide sequence ID" value="NZ_VAUV01000002.1"/>
</dbReference>
<dbReference type="Proteomes" id="UP000306196">
    <property type="component" value="Unassembled WGS sequence"/>
</dbReference>
<reference evidence="7 8" key="1">
    <citation type="submission" date="2019-05" db="EMBL/GenBank/DDBJ databases">
        <title>Verrucobacter flavum gen. nov., sp. nov. a new member of the family Verrucomicrobiaceae.</title>
        <authorList>
            <person name="Szuroczki S."/>
            <person name="Abbaszade G."/>
            <person name="Szabo A."/>
            <person name="Felfoldi T."/>
            <person name="Schumann P."/>
            <person name="Boka K."/>
            <person name="Keki Z."/>
            <person name="Toumi M."/>
            <person name="Toth E."/>
        </authorList>
    </citation>
    <scope>NUCLEOTIDE SEQUENCE [LARGE SCALE GENOMIC DNA]</scope>
    <source>
        <strain evidence="7 8">MG-N-17</strain>
    </source>
</reference>
<evidence type="ECO:0000256" key="1">
    <source>
        <dbReference type="ARBA" id="ARBA00004442"/>
    </source>
</evidence>
<keyword evidence="2 4" id="KW-0472">Membrane</keyword>
<feature type="domain" description="OmpA-like" evidence="6">
    <location>
        <begin position="229"/>
        <end position="343"/>
    </location>
</feature>
<dbReference type="PANTHER" id="PTHR30329">
    <property type="entry name" value="STATOR ELEMENT OF FLAGELLAR MOTOR COMPLEX"/>
    <property type="match status" value="1"/>
</dbReference>
<dbReference type="InterPro" id="IPR050330">
    <property type="entry name" value="Bact_OuterMem_StrucFunc"/>
</dbReference>
<dbReference type="InterPro" id="IPR006664">
    <property type="entry name" value="OMP_bac"/>
</dbReference>
<dbReference type="InterPro" id="IPR036737">
    <property type="entry name" value="OmpA-like_sf"/>
</dbReference>
<keyword evidence="8" id="KW-1185">Reference proteome</keyword>
<name>A0A5R8KJ34_9BACT</name>